<dbReference type="GO" id="GO:0032259">
    <property type="term" value="P:methylation"/>
    <property type="evidence" value="ECO:0007669"/>
    <property type="project" value="UniProtKB-KW"/>
</dbReference>
<dbReference type="CDD" id="cd02440">
    <property type="entry name" value="AdoMet_MTases"/>
    <property type="match status" value="1"/>
</dbReference>
<dbReference type="EMBL" id="RPEM01000002">
    <property type="protein sequence ID" value="TGD44688.1"/>
    <property type="molecule type" value="Genomic_DNA"/>
</dbReference>
<evidence type="ECO:0000313" key="4">
    <source>
        <dbReference type="EMBL" id="TGD44688.1"/>
    </source>
</evidence>
<comment type="caution">
    <text evidence="4">The sequence shown here is derived from an EMBL/GenBank/DDBJ whole genome shotgun (WGS) entry which is preliminary data.</text>
</comment>
<dbReference type="InterPro" id="IPR007848">
    <property type="entry name" value="Small_mtfrase_dom"/>
</dbReference>
<dbReference type="Pfam" id="PF05175">
    <property type="entry name" value="MTS"/>
    <property type="match status" value="1"/>
</dbReference>
<dbReference type="Gene3D" id="3.40.50.150">
    <property type="entry name" value="Vaccinia Virus protein VP39"/>
    <property type="match status" value="1"/>
</dbReference>
<protein>
    <submittedName>
        <fullName evidence="4">Methyltransferase domain-containing protein</fullName>
    </submittedName>
</protein>
<name>A0ABY2KPQ7_9RHOB</name>
<dbReference type="InterPro" id="IPR002052">
    <property type="entry name" value="DNA_methylase_N6_adenine_CS"/>
</dbReference>
<dbReference type="GO" id="GO:0008168">
    <property type="term" value="F:methyltransferase activity"/>
    <property type="evidence" value="ECO:0007669"/>
    <property type="project" value="UniProtKB-KW"/>
</dbReference>
<keyword evidence="2" id="KW-0949">S-adenosyl-L-methionine</keyword>
<accession>A0ABY2KPQ7</accession>
<feature type="domain" description="Methyltransferase small" evidence="3">
    <location>
        <begin position="34"/>
        <end position="125"/>
    </location>
</feature>
<evidence type="ECO:0000256" key="2">
    <source>
        <dbReference type="ARBA" id="ARBA00022691"/>
    </source>
</evidence>
<reference evidence="4 5" key="1">
    <citation type="submission" date="2018-11" db="EMBL/GenBank/DDBJ databases">
        <title>Tabrizicola sp. isolated from sediment of alpine lake.</title>
        <authorList>
            <person name="Liu Z."/>
        </authorList>
    </citation>
    <scope>NUCLEOTIDE SEQUENCE [LARGE SCALE GENOMIC DNA]</scope>
    <source>
        <strain evidence="4 5">DRYC-M-16</strain>
    </source>
</reference>
<dbReference type="RefSeq" id="WP_135429069.1">
    <property type="nucleotide sequence ID" value="NZ_RPEM01000002.1"/>
</dbReference>
<keyword evidence="1 4" id="KW-0489">Methyltransferase</keyword>
<dbReference type="Proteomes" id="UP000297741">
    <property type="component" value="Unassembled WGS sequence"/>
</dbReference>
<dbReference type="PANTHER" id="PTHR47739:SF1">
    <property type="entry name" value="TRNA1(VAL) (ADENINE(37)-N6)-METHYLTRANSFERASE"/>
    <property type="match status" value="1"/>
</dbReference>
<evidence type="ECO:0000259" key="3">
    <source>
        <dbReference type="Pfam" id="PF05175"/>
    </source>
</evidence>
<evidence type="ECO:0000256" key="1">
    <source>
        <dbReference type="ARBA" id="ARBA00022603"/>
    </source>
</evidence>
<keyword evidence="5" id="KW-1185">Reference proteome</keyword>
<organism evidence="4 5">
    <name type="scientific">Pseudotabrizicola sediminis</name>
    <dbReference type="NCBI Taxonomy" id="2486418"/>
    <lineage>
        <taxon>Bacteria</taxon>
        <taxon>Pseudomonadati</taxon>
        <taxon>Pseudomonadota</taxon>
        <taxon>Alphaproteobacteria</taxon>
        <taxon>Rhodobacterales</taxon>
        <taxon>Paracoccaceae</taxon>
        <taxon>Pseudotabrizicola</taxon>
    </lineage>
</organism>
<proteinExistence type="predicted"/>
<keyword evidence="1 4" id="KW-0808">Transferase</keyword>
<sequence>MFDDADLTDDKFLCGRLTLLQPVRGYRAATDPVFLAAACPAQTGERVLDIGCGVGAASLCLGARVPGALLWGLEVQPGYAALARRNATRNGIDMQVHDGDLAQMPGPLRVDFDHVIMNPPYYPPAGTRSPVPERARAMQVDLPLGDWVLAGARRLAPGGWLTLICGTDGLPAVLAGMAKLGSIAVLPLAPRAGRTALRIIVQARKGGRGPFRLLAPLVIHAGQAHDGDRENYTPEASAVLRTGSDLLARFR</sequence>
<evidence type="ECO:0000313" key="5">
    <source>
        <dbReference type="Proteomes" id="UP000297741"/>
    </source>
</evidence>
<dbReference type="SUPFAM" id="SSF53335">
    <property type="entry name" value="S-adenosyl-L-methionine-dependent methyltransferases"/>
    <property type="match status" value="1"/>
</dbReference>
<dbReference type="InterPro" id="IPR029063">
    <property type="entry name" value="SAM-dependent_MTases_sf"/>
</dbReference>
<gene>
    <name evidence="4" type="ORF">EEB11_03700</name>
</gene>
<dbReference type="PANTHER" id="PTHR47739">
    <property type="entry name" value="TRNA1(VAL) (ADENINE(37)-N6)-METHYLTRANSFERASE"/>
    <property type="match status" value="1"/>
</dbReference>
<dbReference type="PROSITE" id="PS00092">
    <property type="entry name" value="N6_MTASE"/>
    <property type="match status" value="1"/>
</dbReference>
<dbReference type="InterPro" id="IPR050210">
    <property type="entry name" value="tRNA_Adenine-N(6)_MTase"/>
</dbReference>